<feature type="binding site" evidence="10">
    <location>
        <begin position="117"/>
        <end position="123"/>
    </location>
    <ligand>
        <name>ATP</name>
        <dbReference type="ChEBI" id="CHEBI:30616"/>
    </ligand>
</feature>
<keyword evidence="4 10" id="KW-0547">Nucleotide-binding</keyword>
<dbReference type="SUPFAM" id="SSF53623">
    <property type="entry name" value="MurD-like peptide ligases, catalytic domain"/>
    <property type="match status" value="1"/>
</dbReference>
<evidence type="ECO:0000256" key="6">
    <source>
        <dbReference type="ARBA" id="ARBA00022960"/>
    </source>
</evidence>
<dbReference type="InterPro" id="IPR013221">
    <property type="entry name" value="Mur_ligase_cen"/>
</dbReference>
<keyword evidence="6 10" id="KW-0133">Cell shape</keyword>
<evidence type="ECO:0000256" key="11">
    <source>
        <dbReference type="RuleBase" id="RU004136"/>
    </source>
</evidence>
<evidence type="ECO:0000256" key="9">
    <source>
        <dbReference type="ARBA" id="ARBA00023316"/>
    </source>
</evidence>
<evidence type="ECO:0000256" key="7">
    <source>
        <dbReference type="ARBA" id="ARBA00022984"/>
    </source>
</evidence>
<dbReference type="Gene3D" id="3.40.1390.10">
    <property type="entry name" value="MurE/MurF, N-terminal domain"/>
    <property type="match status" value="1"/>
</dbReference>
<evidence type="ECO:0000256" key="3">
    <source>
        <dbReference type="ARBA" id="ARBA00022618"/>
    </source>
</evidence>
<sequence length="461" mass="50683">MKPMEIQEICQKAGARLWDGEGKERIHSVVTDSRKVEPGSLFIALKGERTDGHEYLEQALSQGAAAVMAQADYLGAHPLCCPAEKAILEVEHTGAALEELARVYRGQFELPIIGVTGSVGKTSCKDLIAAALSGRMQVLKTQGNHNNNVGLPLTVFGIEDTTQAAVLEMGMDHFGEIHRLSRITRPYIGVITNIGVSHIENLGSREGILKAKLEILDYMDPAGLLLLNGDDPMLYGRRDRYPLKTRFYGFEAHNDARILNADMTSDGKLHIEAVWEGDRYDFILNTPGRHMAYNVMPAIMAATALGLTRDEILCGLERFAPTQMRLNVVKTPQYTLIDDSYNASPVSMKAALDTLATLPGTGRRVAILGDMFELGDYAVLGHREVGNHAASIKNLDVVLCAGSNASYIYQEAAESPRLCCYHFETLEDLKKNLFDILQKGDIILVKASRGMAFDEICQMIK</sequence>
<reference evidence="15" key="1">
    <citation type="submission" date="2020-08" db="EMBL/GenBank/DDBJ databases">
        <title>Genome public.</title>
        <authorList>
            <person name="Liu C."/>
            <person name="Sun Q."/>
        </authorList>
    </citation>
    <scope>NUCLEOTIDE SEQUENCE</scope>
    <source>
        <strain evidence="15">NSJ-32</strain>
    </source>
</reference>
<dbReference type="EC" id="6.3.2.10" evidence="10 11"/>
<dbReference type="InterPro" id="IPR051046">
    <property type="entry name" value="MurCDEF_CellWall_CoF430Synth"/>
</dbReference>
<evidence type="ECO:0000256" key="8">
    <source>
        <dbReference type="ARBA" id="ARBA00023306"/>
    </source>
</evidence>
<evidence type="ECO:0000313" key="16">
    <source>
        <dbReference type="Proteomes" id="UP000657006"/>
    </source>
</evidence>
<dbReference type="Pfam" id="PF02875">
    <property type="entry name" value="Mur_ligase_C"/>
    <property type="match status" value="1"/>
</dbReference>
<dbReference type="EMBL" id="JACRSQ010000013">
    <property type="protein sequence ID" value="MBC8543819.1"/>
    <property type="molecule type" value="Genomic_DNA"/>
</dbReference>
<comment type="similarity">
    <text evidence="10">Belongs to the MurCDEF family. MurF subfamily.</text>
</comment>
<evidence type="ECO:0000256" key="2">
    <source>
        <dbReference type="ARBA" id="ARBA00022598"/>
    </source>
</evidence>
<dbReference type="InterPro" id="IPR036615">
    <property type="entry name" value="Mur_ligase_C_dom_sf"/>
</dbReference>
<organism evidence="15 16">
    <name type="scientific">Bianquea renquensis</name>
    <dbReference type="NCBI Taxonomy" id="2763661"/>
    <lineage>
        <taxon>Bacteria</taxon>
        <taxon>Bacillati</taxon>
        <taxon>Bacillota</taxon>
        <taxon>Clostridia</taxon>
        <taxon>Eubacteriales</taxon>
        <taxon>Bianqueaceae</taxon>
        <taxon>Bianquea</taxon>
    </lineage>
</organism>
<comment type="caution">
    <text evidence="15">The sequence shown here is derived from an EMBL/GenBank/DDBJ whole genome shotgun (WGS) entry which is preliminary data.</text>
</comment>
<proteinExistence type="inferred from homology"/>
<feature type="domain" description="Mur ligase central" evidence="14">
    <location>
        <begin position="115"/>
        <end position="302"/>
    </location>
</feature>
<comment type="pathway">
    <text evidence="10 11">Cell wall biogenesis; peptidoglycan biosynthesis.</text>
</comment>
<dbReference type="GO" id="GO:0008360">
    <property type="term" value="P:regulation of cell shape"/>
    <property type="evidence" value="ECO:0007669"/>
    <property type="project" value="UniProtKB-KW"/>
</dbReference>
<accession>A0A926DU94</accession>
<dbReference type="Gene3D" id="3.40.1190.10">
    <property type="entry name" value="Mur-like, catalytic domain"/>
    <property type="match status" value="1"/>
</dbReference>
<dbReference type="PANTHER" id="PTHR43024:SF1">
    <property type="entry name" value="UDP-N-ACETYLMURAMOYL-TRIPEPTIDE--D-ALANYL-D-ALANINE LIGASE"/>
    <property type="match status" value="1"/>
</dbReference>
<dbReference type="GO" id="GO:0005524">
    <property type="term" value="F:ATP binding"/>
    <property type="evidence" value="ECO:0007669"/>
    <property type="project" value="UniProtKB-UniRule"/>
</dbReference>
<keyword evidence="7 10" id="KW-0573">Peptidoglycan synthesis</keyword>
<evidence type="ECO:0000259" key="14">
    <source>
        <dbReference type="Pfam" id="PF08245"/>
    </source>
</evidence>
<evidence type="ECO:0000313" key="15">
    <source>
        <dbReference type="EMBL" id="MBC8543819.1"/>
    </source>
</evidence>
<dbReference type="InterPro" id="IPR036565">
    <property type="entry name" value="Mur-like_cat_sf"/>
</dbReference>
<comment type="subcellular location">
    <subcellularLocation>
        <location evidence="10 11">Cytoplasm</location>
    </subcellularLocation>
</comment>
<keyword evidence="9 10" id="KW-0961">Cell wall biogenesis/degradation</keyword>
<dbReference type="Gene3D" id="3.90.190.20">
    <property type="entry name" value="Mur ligase, C-terminal domain"/>
    <property type="match status" value="1"/>
</dbReference>
<gene>
    <name evidence="10" type="primary">murF</name>
    <name evidence="15" type="ORF">H8730_09695</name>
</gene>
<dbReference type="Pfam" id="PF01225">
    <property type="entry name" value="Mur_ligase"/>
    <property type="match status" value="1"/>
</dbReference>
<dbReference type="Pfam" id="PF08245">
    <property type="entry name" value="Mur_ligase_M"/>
    <property type="match status" value="1"/>
</dbReference>
<dbReference type="GO" id="GO:0047480">
    <property type="term" value="F:UDP-N-acetylmuramoyl-tripeptide-D-alanyl-D-alanine ligase activity"/>
    <property type="evidence" value="ECO:0007669"/>
    <property type="project" value="UniProtKB-UniRule"/>
</dbReference>
<dbReference type="RefSeq" id="WP_177715260.1">
    <property type="nucleotide sequence ID" value="NZ_JACRSQ010000013.1"/>
</dbReference>
<dbReference type="InterPro" id="IPR004101">
    <property type="entry name" value="Mur_ligase_C"/>
</dbReference>
<dbReference type="InterPro" id="IPR035911">
    <property type="entry name" value="MurE/MurF_N"/>
</dbReference>
<evidence type="ECO:0000259" key="12">
    <source>
        <dbReference type="Pfam" id="PF01225"/>
    </source>
</evidence>
<comment type="catalytic activity">
    <reaction evidence="10 11">
        <text>D-alanyl-D-alanine + UDP-N-acetyl-alpha-D-muramoyl-L-alanyl-gamma-D-glutamyl-meso-2,6-diaminopimelate + ATP = UDP-N-acetyl-alpha-D-muramoyl-L-alanyl-gamma-D-glutamyl-meso-2,6-diaminopimeloyl-D-alanyl-D-alanine + ADP + phosphate + H(+)</text>
        <dbReference type="Rhea" id="RHEA:28374"/>
        <dbReference type="ChEBI" id="CHEBI:15378"/>
        <dbReference type="ChEBI" id="CHEBI:30616"/>
        <dbReference type="ChEBI" id="CHEBI:43474"/>
        <dbReference type="ChEBI" id="CHEBI:57822"/>
        <dbReference type="ChEBI" id="CHEBI:61386"/>
        <dbReference type="ChEBI" id="CHEBI:83905"/>
        <dbReference type="ChEBI" id="CHEBI:456216"/>
        <dbReference type="EC" id="6.3.2.10"/>
    </reaction>
</comment>
<dbReference type="GO" id="GO:0051301">
    <property type="term" value="P:cell division"/>
    <property type="evidence" value="ECO:0007669"/>
    <property type="project" value="UniProtKB-KW"/>
</dbReference>
<keyword evidence="16" id="KW-1185">Reference proteome</keyword>
<dbReference type="GO" id="GO:0009252">
    <property type="term" value="P:peptidoglycan biosynthetic process"/>
    <property type="evidence" value="ECO:0007669"/>
    <property type="project" value="UniProtKB-UniRule"/>
</dbReference>
<name>A0A926DU94_9FIRM</name>
<evidence type="ECO:0000256" key="4">
    <source>
        <dbReference type="ARBA" id="ARBA00022741"/>
    </source>
</evidence>
<keyword evidence="1 10" id="KW-0963">Cytoplasm</keyword>
<dbReference type="SUPFAM" id="SSF53244">
    <property type="entry name" value="MurD-like peptide ligases, peptide-binding domain"/>
    <property type="match status" value="1"/>
</dbReference>
<dbReference type="Proteomes" id="UP000657006">
    <property type="component" value="Unassembled WGS sequence"/>
</dbReference>
<keyword evidence="3 10" id="KW-0132">Cell division</keyword>
<evidence type="ECO:0000256" key="5">
    <source>
        <dbReference type="ARBA" id="ARBA00022840"/>
    </source>
</evidence>
<dbReference type="PANTHER" id="PTHR43024">
    <property type="entry name" value="UDP-N-ACETYLMURAMOYL-TRIPEPTIDE--D-ALANYL-D-ALANINE LIGASE"/>
    <property type="match status" value="1"/>
</dbReference>
<evidence type="ECO:0000256" key="1">
    <source>
        <dbReference type="ARBA" id="ARBA00022490"/>
    </source>
</evidence>
<feature type="domain" description="Mur ligase N-terminal catalytic" evidence="12">
    <location>
        <begin position="25"/>
        <end position="104"/>
    </location>
</feature>
<keyword evidence="5 10" id="KW-0067">ATP-binding</keyword>
<dbReference type="GO" id="GO:0005737">
    <property type="term" value="C:cytoplasm"/>
    <property type="evidence" value="ECO:0007669"/>
    <property type="project" value="UniProtKB-SubCell"/>
</dbReference>
<dbReference type="AlphaFoldDB" id="A0A926DU94"/>
<dbReference type="HAMAP" id="MF_02019">
    <property type="entry name" value="MurF"/>
    <property type="match status" value="1"/>
</dbReference>
<dbReference type="InterPro" id="IPR000713">
    <property type="entry name" value="Mur_ligase_N"/>
</dbReference>
<protein>
    <recommendedName>
        <fullName evidence="10 11">UDP-N-acetylmuramoyl-tripeptide--D-alanyl-D-alanine ligase</fullName>
        <ecNumber evidence="10 11">6.3.2.10</ecNumber>
    </recommendedName>
    <alternativeName>
        <fullName evidence="10">D-alanyl-D-alanine-adding enzyme</fullName>
    </alternativeName>
</protein>
<dbReference type="InterPro" id="IPR005863">
    <property type="entry name" value="UDP-N-AcMur_synth"/>
</dbReference>
<evidence type="ECO:0000259" key="13">
    <source>
        <dbReference type="Pfam" id="PF02875"/>
    </source>
</evidence>
<dbReference type="NCBIfam" id="TIGR01143">
    <property type="entry name" value="murF"/>
    <property type="match status" value="1"/>
</dbReference>
<keyword evidence="8 10" id="KW-0131">Cell cycle</keyword>
<dbReference type="GO" id="GO:0071555">
    <property type="term" value="P:cell wall organization"/>
    <property type="evidence" value="ECO:0007669"/>
    <property type="project" value="UniProtKB-KW"/>
</dbReference>
<comment type="function">
    <text evidence="10 11">Involved in cell wall formation. Catalyzes the final step in the synthesis of UDP-N-acetylmuramoyl-pentapeptide, the precursor of murein.</text>
</comment>
<dbReference type="SUPFAM" id="SSF63418">
    <property type="entry name" value="MurE/MurF N-terminal domain"/>
    <property type="match status" value="1"/>
</dbReference>
<evidence type="ECO:0000256" key="10">
    <source>
        <dbReference type="HAMAP-Rule" id="MF_02019"/>
    </source>
</evidence>
<keyword evidence="2 10" id="KW-0436">Ligase</keyword>
<feature type="domain" description="Mur ligase C-terminal" evidence="13">
    <location>
        <begin position="324"/>
        <end position="449"/>
    </location>
</feature>